<accession>A0A9X8E8E8</accession>
<comment type="caution">
    <text evidence="2">The sequence shown here is derived from an EMBL/GenBank/DDBJ whole genome shotgun (WGS) entry which is preliminary data.</text>
</comment>
<name>A0A9X8E8E8_APHAT</name>
<gene>
    <name evidence="2" type="ORF">DYB28_007670</name>
</gene>
<evidence type="ECO:0000313" key="2">
    <source>
        <dbReference type="EMBL" id="RLO11609.1"/>
    </source>
</evidence>
<proteinExistence type="predicted"/>
<dbReference type="Proteomes" id="UP000275652">
    <property type="component" value="Unassembled WGS sequence"/>
</dbReference>
<protein>
    <submittedName>
        <fullName evidence="2">Uncharacterized protein</fullName>
    </submittedName>
</protein>
<evidence type="ECO:0000313" key="3">
    <source>
        <dbReference type="Proteomes" id="UP000275652"/>
    </source>
</evidence>
<dbReference type="AlphaFoldDB" id="A0A9X8E8E8"/>
<dbReference type="EMBL" id="QUTI01015531">
    <property type="protein sequence ID" value="RLO11609.1"/>
    <property type="molecule type" value="Genomic_DNA"/>
</dbReference>
<organism evidence="2 3">
    <name type="scientific">Aphanomyces astaci</name>
    <name type="common">Crayfish plague agent</name>
    <dbReference type="NCBI Taxonomy" id="112090"/>
    <lineage>
        <taxon>Eukaryota</taxon>
        <taxon>Sar</taxon>
        <taxon>Stramenopiles</taxon>
        <taxon>Oomycota</taxon>
        <taxon>Saprolegniomycetes</taxon>
        <taxon>Saprolegniales</taxon>
        <taxon>Verrucalvaceae</taxon>
        <taxon>Aphanomyces</taxon>
    </lineage>
</organism>
<sequence length="110" mass="12843">MYRNVADRSDKLRQQARGRSDRKSQVKFVVFRSAILFSSDRVTTDHMMKTQQLVPPHEVTVHHAHRLKMYHEGGREVTDALEAQITIGDDGFHVVLLDKRDAWMINTKVW</sequence>
<feature type="region of interest" description="Disordered" evidence="1">
    <location>
        <begin position="1"/>
        <end position="22"/>
    </location>
</feature>
<reference evidence="2 3" key="1">
    <citation type="journal article" date="2018" name="J. Invertebr. Pathol.">
        <title>New genotyping method for the causative agent of crayfish plague (Aphanomyces astaci) based on whole genome data.</title>
        <authorList>
            <person name="Minardi D."/>
            <person name="Studholme D.J."/>
            <person name="van der Giezen M."/>
            <person name="Pretto T."/>
            <person name="Oidtmann B."/>
        </authorList>
    </citation>
    <scope>NUCLEOTIDE SEQUENCE [LARGE SCALE GENOMIC DNA]</scope>
    <source>
        <strain evidence="2 3">KB13</strain>
    </source>
</reference>
<evidence type="ECO:0000256" key="1">
    <source>
        <dbReference type="SAM" id="MobiDB-lite"/>
    </source>
</evidence>